<dbReference type="PANTHER" id="PTHR43280">
    <property type="entry name" value="ARAC-FAMILY TRANSCRIPTIONAL REGULATOR"/>
    <property type="match status" value="1"/>
</dbReference>
<dbReference type="InterPro" id="IPR009057">
    <property type="entry name" value="Homeodomain-like_sf"/>
</dbReference>
<name>A0ABT2U903_9BACL</name>
<evidence type="ECO:0000313" key="6">
    <source>
        <dbReference type="EMBL" id="MCU6791118.1"/>
    </source>
</evidence>
<dbReference type="PROSITE" id="PS01124">
    <property type="entry name" value="HTH_ARAC_FAMILY_2"/>
    <property type="match status" value="1"/>
</dbReference>
<keyword evidence="4" id="KW-0472">Membrane</keyword>
<dbReference type="SUPFAM" id="SSF46689">
    <property type="entry name" value="Homeodomain-like"/>
    <property type="match status" value="2"/>
</dbReference>
<dbReference type="RefSeq" id="WP_262682686.1">
    <property type="nucleotide sequence ID" value="NZ_JAOQIO010000007.1"/>
</dbReference>
<keyword evidence="3" id="KW-0804">Transcription</keyword>
<comment type="caution">
    <text evidence="6">The sequence shown here is derived from an EMBL/GenBank/DDBJ whole genome shotgun (WGS) entry which is preliminary data.</text>
</comment>
<feature type="transmembrane region" description="Helical" evidence="4">
    <location>
        <begin position="270"/>
        <end position="289"/>
    </location>
</feature>
<keyword evidence="7" id="KW-1185">Reference proteome</keyword>
<dbReference type="SMART" id="SM00342">
    <property type="entry name" value="HTH_ARAC"/>
    <property type="match status" value="1"/>
</dbReference>
<dbReference type="Gene3D" id="1.10.10.60">
    <property type="entry name" value="Homeodomain-like"/>
    <property type="match status" value="2"/>
</dbReference>
<sequence length="749" mass="86735">MKMNLYYRMLLSYTPIFFVVISILIFSFFAVLNNSVQKQIVMTNEAITTKVVQAIDANLKSAERTVIKEIVANQTMKDFFSTSESKVLYDYFRISQKMDELSSILPFSNSIYVYNANSGKVLSRSGLSNLDQFGDRDFLLSAYNSAVNPNTWSDPRMYNEFVHESIGEERVVSLIKYYPYIGEKQGAIVVNIHVQALNGFIKDLVRSDTGPIELLTSKLEPFNLKRTLQDPNAAHEGTNQLFTKSEYTGWGYVSAQSDKRFSLLSLLNDFWIVVGFIAILSGLVGLTYITHRNYKPIQAIAGRIQNYSKRKSGELVKRLEKDELKYIEYAIDDLLERAGQYEQLHKDDLLIRKRQVLFDWLEGHKVWSDKSWKQEMENLQLPTQFHRLTAVIVEIDRFSQFTKTYNTRDQYLLKFVLSNVLQEIAHNDQLFVWNEWFEPQQMAVVLYLNSDQEQNQGAVCEVMKKVQAWTLSNLGFTVSVGIGSEIQYPGEITESYSVAKEHVSYKPVFGLGAMIGSWDLQSKAEGRIIPHLQLARTIAKSFRMSDGQWQFHLAQLYQELKKGRFSQTDMETITNYMMYHLHKELLEMADEVNHLLHNEYDSEFEAIANGSETLDEWRDRLGTLLSVLENKICSLRSVKNNYVLIGRVKEYIELHYADPNLSLNQISDRFGMNPRYLSKLFKEEFGEKFIDYMLRKRLEVAQQLLLNTSLPVQDIAEQVGYVHVISFHRAFKNMFGLPPGDYRKRAEGR</sequence>
<evidence type="ECO:0000259" key="5">
    <source>
        <dbReference type="PROSITE" id="PS01124"/>
    </source>
</evidence>
<accession>A0ABT2U903</accession>
<proteinExistence type="predicted"/>
<evidence type="ECO:0000313" key="7">
    <source>
        <dbReference type="Proteomes" id="UP001652445"/>
    </source>
</evidence>
<evidence type="ECO:0000256" key="2">
    <source>
        <dbReference type="ARBA" id="ARBA00023125"/>
    </source>
</evidence>
<evidence type="ECO:0000256" key="4">
    <source>
        <dbReference type="SAM" id="Phobius"/>
    </source>
</evidence>
<gene>
    <name evidence="6" type="ORF">OB236_03140</name>
</gene>
<feature type="transmembrane region" description="Helical" evidence="4">
    <location>
        <begin position="12"/>
        <end position="32"/>
    </location>
</feature>
<dbReference type="InterPro" id="IPR018062">
    <property type="entry name" value="HTH_AraC-typ_CS"/>
</dbReference>
<dbReference type="EMBL" id="JAOQIO010000007">
    <property type="protein sequence ID" value="MCU6791118.1"/>
    <property type="molecule type" value="Genomic_DNA"/>
</dbReference>
<evidence type="ECO:0000256" key="3">
    <source>
        <dbReference type="ARBA" id="ARBA00023163"/>
    </source>
</evidence>
<feature type="domain" description="HTH araC/xylS-type" evidence="5">
    <location>
        <begin position="646"/>
        <end position="745"/>
    </location>
</feature>
<organism evidence="6 7">
    <name type="scientific">Paenibacillus baimaensis</name>
    <dbReference type="NCBI Taxonomy" id="2982185"/>
    <lineage>
        <taxon>Bacteria</taxon>
        <taxon>Bacillati</taxon>
        <taxon>Bacillota</taxon>
        <taxon>Bacilli</taxon>
        <taxon>Bacillales</taxon>
        <taxon>Paenibacillaceae</taxon>
        <taxon>Paenibacillus</taxon>
    </lineage>
</organism>
<dbReference type="Proteomes" id="UP001652445">
    <property type="component" value="Unassembled WGS sequence"/>
</dbReference>
<dbReference type="PROSITE" id="PS00041">
    <property type="entry name" value="HTH_ARAC_FAMILY_1"/>
    <property type="match status" value="1"/>
</dbReference>
<keyword evidence="4" id="KW-0812">Transmembrane</keyword>
<protein>
    <submittedName>
        <fullName evidence="6">AraC family transcriptional regulator</fullName>
    </submittedName>
</protein>
<keyword evidence="4" id="KW-1133">Transmembrane helix</keyword>
<dbReference type="Pfam" id="PF12833">
    <property type="entry name" value="HTH_18"/>
    <property type="match status" value="1"/>
</dbReference>
<keyword evidence="2" id="KW-0238">DNA-binding</keyword>
<evidence type="ECO:0000256" key="1">
    <source>
        <dbReference type="ARBA" id="ARBA00023015"/>
    </source>
</evidence>
<reference evidence="6 7" key="1">
    <citation type="submission" date="2022-09" db="EMBL/GenBank/DDBJ databases">
        <authorList>
            <person name="Han X.L."/>
            <person name="Wang Q."/>
            <person name="Lu T."/>
        </authorList>
    </citation>
    <scope>NUCLEOTIDE SEQUENCE [LARGE SCALE GENOMIC DNA]</scope>
    <source>
        <strain evidence="6 7">WQ 127069</strain>
    </source>
</reference>
<dbReference type="InterPro" id="IPR018060">
    <property type="entry name" value="HTH_AraC"/>
</dbReference>
<keyword evidence="1" id="KW-0805">Transcription regulation</keyword>
<dbReference type="PANTHER" id="PTHR43280:SF2">
    <property type="entry name" value="HTH-TYPE TRANSCRIPTIONAL REGULATOR EXSA"/>
    <property type="match status" value="1"/>
</dbReference>